<evidence type="ECO:0000256" key="3">
    <source>
        <dbReference type="ARBA" id="ARBA00022741"/>
    </source>
</evidence>
<gene>
    <name evidence="6" type="primary">iolC</name>
    <name evidence="8" type="ORF">J2S01_001876</name>
</gene>
<dbReference type="InterPro" id="IPR023314">
    <property type="entry name" value="Myo_inos_IolC-like_sf"/>
</dbReference>
<keyword evidence="4 6" id="KW-0418">Kinase</keyword>
<organism evidence="8 9">
    <name type="scientific">Pectinatus haikarae</name>
    <dbReference type="NCBI Taxonomy" id="349096"/>
    <lineage>
        <taxon>Bacteria</taxon>
        <taxon>Bacillati</taxon>
        <taxon>Bacillota</taxon>
        <taxon>Negativicutes</taxon>
        <taxon>Selenomonadales</taxon>
        <taxon>Selenomonadaceae</taxon>
        <taxon>Pectinatus</taxon>
    </lineage>
</organism>
<dbReference type="InterPro" id="IPR022841">
    <property type="entry name" value="DKG_kinase_firmi"/>
</dbReference>
<dbReference type="Proteomes" id="UP001239167">
    <property type="component" value="Unassembled WGS sequence"/>
</dbReference>
<keyword evidence="9" id="KW-1185">Reference proteome</keyword>
<dbReference type="EMBL" id="JAUSUE010000013">
    <property type="protein sequence ID" value="MDQ0204151.1"/>
    <property type="molecule type" value="Genomic_DNA"/>
</dbReference>
<dbReference type="PROSITE" id="PS00584">
    <property type="entry name" value="PFKB_KINASES_2"/>
    <property type="match status" value="1"/>
</dbReference>
<name>A0ABT9Y9E6_9FIRM</name>
<evidence type="ECO:0000256" key="1">
    <source>
        <dbReference type="ARBA" id="ARBA00010688"/>
    </source>
</evidence>
<evidence type="ECO:0000256" key="5">
    <source>
        <dbReference type="ARBA" id="ARBA00022840"/>
    </source>
</evidence>
<evidence type="ECO:0000256" key="6">
    <source>
        <dbReference type="HAMAP-Rule" id="MF_01668"/>
    </source>
</evidence>
<dbReference type="Gene3D" id="3.40.1190.20">
    <property type="match status" value="1"/>
</dbReference>
<sequence length="344" mass="38185">MALLEFDKSKPMDIIPMGRAAIDFNPNELNRTLDQVRTFTMYLGGSPANIAVGMAALGKKSGFIGAVSDDQFGTFIENFFKNRNIDTSQIIRAKNGEKLGLTFTEISSPTDSQILMYRNMAADFAVSPEDISEEYIKNSKILLVSGTALAASPSREACFMAIRYAKKHNTKVIFDIDYRPYNWKSLSEVSIYYSLAAQMSDVIMGSREEFDLTENLQYGNNSVSDYEIADKYIALGNKIVIIKHGKKGSVAYGADGKAYKVNSYKVKLLKSFGGGDAYGSAFIYGLLEHWELPECLRHATAHAAMVVASHSCSEAMQDIVSIDKFINERKDEQVITPVDWKVVL</sequence>
<dbReference type="InterPro" id="IPR011611">
    <property type="entry name" value="PfkB_dom"/>
</dbReference>
<comment type="function">
    <text evidence="6">Catalyzes the phosphorylation of 5-dehydro-2-deoxy-D-gluconate (2-deoxy-5-keto-D-gluconate or DKG) to 6-phospho-5-dehydro-2-deoxy-D-gluconate (DKGP).</text>
</comment>
<comment type="pathway">
    <text evidence="6">Polyol metabolism; myo-inositol degradation into acetyl-CoA; acetyl-CoA from myo-inositol: step 5/7.</text>
</comment>
<accession>A0ABT9Y9E6</accession>
<keyword evidence="3 6" id="KW-0547">Nucleotide-binding</keyword>
<evidence type="ECO:0000256" key="4">
    <source>
        <dbReference type="ARBA" id="ARBA00022777"/>
    </source>
</evidence>
<dbReference type="Gene3D" id="2.20.150.10">
    <property type="entry name" value="putative 5-dehydro-2- deoxygluconokinase"/>
    <property type="match status" value="1"/>
</dbReference>
<protein>
    <recommendedName>
        <fullName evidence="6">5-dehydro-2-deoxygluconokinase</fullName>
        <ecNumber evidence="6">2.7.1.92</ecNumber>
    </recommendedName>
    <alternativeName>
        <fullName evidence="6">2-deoxy-5-keto-D-gluconate kinase</fullName>
        <shortName evidence="6">DKG kinase</shortName>
    </alternativeName>
</protein>
<dbReference type="RefSeq" id="WP_307224364.1">
    <property type="nucleotide sequence ID" value="NZ_CP116940.1"/>
</dbReference>
<dbReference type="HAMAP" id="MF_01668">
    <property type="entry name" value="IolC"/>
    <property type="match status" value="1"/>
</dbReference>
<dbReference type="InterPro" id="IPR002173">
    <property type="entry name" value="Carboh/pur_kinase_PfkB_CS"/>
</dbReference>
<dbReference type="NCBIfam" id="TIGR04382">
    <property type="entry name" value="myo_inos_iolC_N"/>
    <property type="match status" value="1"/>
</dbReference>
<comment type="similarity">
    <text evidence="1 6">Belongs to the carbohydrate kinase PfkB family.</text>
</comment>
<dbReference type="Pfam" id="PF00294">
    <property type="entry name" value="PfkB"/>
    <property type="match status" value="1"/>
</dbReference>
<evidence type="ECO:0000259" key="7">
    <source>
        <dbReference type="Pfam" id="PF00294"/>
    </source>
</evidence>
<evidence type="ECO:0000313" key="8">
    <source>
        <dbReference type="EMBL" id="MDQ0204151.1"/>
    </source>
</evidence>
<evidence type="ECO:0000313" key="9">
    <source>
        <dbReference type="Proteomes" id="UP001239167"/>
    </source>
</evidence>
<comment type="catalytic activity">
    <reaction evidence="6">
        <text>5-dehydro-2-deoxy-D-gluconate + ATP = 6-phospho-5-dehydro-2-deoxy-D-gluconate + ADP + H(+)</text>
        <dbReference type="Rhea" id="RHEA:13497"/>
        <dbReference type="ChEBI" id="CHEBI:15378"/>
        <dbReference type="ChEBI" id="CHEBI:16669"/>
        <dbReference type="ChEBI" id="CHEBI:30616"/>
        <dbReference type="ChEBI" id="CHEBI:57949"/>
        <dbReference type="ChEBI" id="CHEBI:456216"/>
        <dbReference type="EC" id="2.7.1.92"/>
    </reaction>
</comment>
<dbReference type="InterPro" id="IPR030830">
    <property type="entry name" value="Myo_inos_IolC"/>
</dbReference>
<dbReference type="PANTHER" id="PTHR43085">
    <property type="entry name" value="HEXOKINASE FAMILY MEMBER"/>
    <property type="match status" value="1"/>
</dbReference>
<keyword evidence="5 6" id="KW-0067">ATP-binding</keyword>
<keyword evidence="2 6" id="KW-0808">Transferase</keyword>
<dbReference type="InterPro" id="IPR050306">
    <property type="entry name" value="PfkB_Carbo_kinase"/>
</dbReference>
<dbReference type="PANTHER" id="PTHR43085:SF49">
    <property type="entry name" value="5-DEHYDRO-2-DEOXYGLUCONOKINASE"/>
    <property type="match status" value="1"/>
</dbReference>
<comment type="caution">
    <text evidence="8">The sequence shown here is derived from an EMBL/GenBank/DDBJ whole genome shotgun (WGS) entry which is preliminary data.</text>
</comment>
<feature type="domain" description="Carbohydrate kinase PfkB" evidence="7">
    <location>
        <begin position="17"/>
        <end position="316"/>
    </location>
</feature>
<dbReference type="GO" id="GO:0047590">
    <property type="term" value="F:5-dehydro-2-deoxygluconokinase activity"/>
    <property type="evidence" value="ECO:0007669"/>
    <property type="project" value="UniProtKB-EC"/>
</dbReference>
<dbReference type="InterPro" id="IPR029056">
    <property type="entry name" value="Ribokinase-like"/>
</dbReference>
<evidence type="ECO:0000256" key="2">
    <source>
        <dbReference type="ARBA" id="ARBA00022679"/>
    </source>
</evidence>
<dbReference type="EC" id="2.7.1.92" evidence="6"/>
<reference evidence="8 9" key="1">
    <citation type="submission" date="2023-07" db="EMBL/GenBank/DDBJ databases">
        <title>Genomic Encyclopedia of Type Strains, Phase IV (KMG-IV): sequencing the most valuable type-strain genomes for metagenomic binning, comparative biology and taxonomic classification.</title>
        <authorList>
            <person name="Goeker M."/>
        </authorList>
    </citation>
    <scope>NUCLEOTIDE SEQUENCE [LARGE SCALE GENOMIC DNA]</scope>
    <source>
        <strain evidence="8 9">DSM 16980</strain>
    </source>
</reference>
<dbReference type="SUPFAM" id="SSF53613">
    <property type="entry name" value="Ribokinase-like"/>
    <property type="match status" value="1"/>
</dbReference>
<proteinExistence type="inferred from homology"/>
<dbReference type="CDD" id="cd01166">
    <property type="entry name" value="KdgK"/>
    <property type="match status" value="1"/>
</dbReference>